<dbReference type="GO" id="GO:0042803">
    <property type="term" value="F:protein homodimerization activity"/>
    <property type="evidence" value="ECO:0007669"/>
    <property type="project" value="InterPro"/>
</dbReference>
<protein>
    <recommendedName>
        <fullName evidence="8 10">Protein GrpE</fullName>
    </recommendedName>
    <alternativeName>
        <fullName evidence="9 10">HSP-70 cofactor</fullName>
    </alternativeName>
</protein>
<feature type="region of interest" description="Disordered" evidence="12">
    <location>
        <begin position="1"/>
        <end position="45"/>
    </location>
</feature>
<dbReference type="GO" id="GO:0000774">
    <property type="term" value="F:adenyl-nucleotide exchange factor activity"/>
    <property type="evidence" value="ECO:0007669"/>
    <property type="project" value="InterPro"/>
</dbReference>
<evidence type="ECO:0000313" key="14">
    <source>
        <dbReference type="Proteomes" id="UP000366051"/>
    </source>
</evidence>
<dbReference type="FunFam" id="2.30.22.10:FF:000001">
    <property type="entry name" value="Protein GrpE"/>
    <property type="match status" value="1"/>
</dbReference>
<dbReference type="AlphaFoldDB" id="A0A5Q2N2T7"/>
<dbReference type="SUPFAM" id="SSF51064">
    <property type="entry name" value="Head domain of nucleotide exchange factor GrpE"/>
    <property type="match status" value="1"/>
</dbReference>
<dbReference type="KEGG" id="hcv:FTV88_1808"/>
<accession>A0A5Q2N2T7</accession>
<dbReference type="GO" id="GO:0005737">
    <property type="term" value="C:cytoplasm"/>
    <property type="evidence" value="ECO:0007669"/>
    <property type="project" value="UniProtKB-SubCell"/>
</dbReference>
<evidence type="ECO:0000313" key="13">
    <source>
        <dbReference type="EMBL" id="QGG47906.1"/>
    </source>
</evidence>
<keyword evidence="5 10" id="KW-0346">Stress response</keyword>
<gene>
    <name evidence="10 13" type="primary">grpE</name>
    <name evidence="13" type="ORF">FTV88_1808</name>
</gene>
<keyword evidence="6 10" id="KW-0143">Chaperone</keyword>
<dbReference type="InterPro" id="IPR013805">
    <property type="entry name" value="GrpE_CC"/>
</dbReference>
<evidence type="ECO:0000256" key="1">
    <source>
        <dbReference type="ARBA" id="ARBA00004496"/>
    </source>
</evidence>
<organism evidence="13 14">
    <name type="scientific">Heliorestis convoluta</name>
    <dbReference type="NCBI Taxonomy" id="356322"/>
    <lineage>
        <taxon>Bacteria</taxon>
        <taxon>Bacillati</taxon>
        <taxon>Bacillota</taxon>
        <taxon>Clostridia</taxon>
        <taxon>Eubacteriales</taxon>
        <taxon>Heliobacteriaceae</taxon>
        <taxon>Heliorestis</taxon>
    </lineage>
</organism>
<evidence type="ECO:0000256" key="12">
    <source>
        <dbReference type="SAM" id="MobiDB-lite"/>
    </source>
</evidence>
<keyword evidence="4 10" id="KW-0963">Cytoplasm</keyword>
<dbReference type="InterPro" id="IPR009012">
    <property type="entry name" value="GrpE_head"/>
</dbReference>
<dbReference type="Pfam" id="PF01025">
    <property type="entry name" value="GrpE"/>
    <property type="match status" value="1"/>
</dbReference>
<evidence type="ECO:0000256" key="2">
    <source>
        <dbReference type="ARBA" id="ARBA00009054"/>
    </source>
</evidence>
<evidence type="ECO:0000256" key="11">
    <source>
        <dbReference type="RuleBase" id="RU004478"/>
    </source>
</evidence>
<dbReference type="NCBIfam" id="NF010738">
    <property type="entry name" value="PRK14140.1"/>
    <property type="match status" value="1"/>
</dbReference>
<sequence length="208" mass="23448">MIPEEKKETTEASQEHEQLEVTTDEGQEVSDGATGSSEEKAEDASKRLAAFLEEVAETKAKLEEAEKELQEWEHRYNRLQADFDNYKRRTVREKEELATYATEGLVKALLPVLDNFQRALQAINGDSASNVLSGIEMIYRQLLDQLVKEGVEPMVAIGQPFDPNYHEAAMYAPSTEEYQDGTVMDEFQKGYLLKGKVIRPAMVKVAQG</sequence>
<evidence type="ECO:0000256" key="6">
    <source>
        <dbReference type="ARBA" id="ARBA00023186"/>
    </source>
</evidence>
<evidence type="ECO:0000256" key="7">
    <source>
        <dbReference type="ARBA" id="ARBA00053401"/>
    </source>
</evidence>
<dbReference type="SUPFAM" id="SSF58014">
    <property type="entry name" value="Coiled-coil domain of nucleotide exchange factor GrpE"/>
    <property type="match status" value="1"/>
</dbReference>
<dbReference type="PANTHER" id="PTHR21237:SF23">
    <property type="entry name" value="GRPE PROTEIN HOMOLOG, MITOCHONDRIAL"/>
    <property type="match status" value="1"/>
</dbReference>
<evidence type="ECO:0000256" key="10">
    <source>
        <dbReference type="HAMAP-Rule" id="MF_01151"/>
    </source>
</evidence>
<dbReference type="InterPro" id="IPR000740">
    <property type="entry name" value="GrpE"/>
</dbReference>
<dbReference type="GO" id="GO:0051082">
    <property type="term" value="F:unfolded protein binding"/>
    <property type="evidence" value="ECO:0007669"/>
    <property type="project" value="TreeGrafter"/>
</dbReference>
<dbReference type="Gene3D" id="2.30.22.10">
    <property type="entry name" value="Head domain of nucleotide exchange factor GrpE"/>
    <property type="match status" value="1"/>
</dbReference>
<evidence type="ECO:0000256" key="8">
    <source>
        <dbReference type="ARBA" id="ARBA00072274"/>
    </source>
</evidence>
<evidence type="ECO:0000256" key="9">
    <source>
        <dbReference type="ARBA" id="ARBA00076414"/>
    </source>
</evidence>
<dbReference type="PRINTS" id="PR00773">
    <property type="entry name" value="GRPEPROTEIN"/>
</dbReference>
<comment type="similarity">
    <text evidence="2 10 11">Belongs to the GrpE family.</text>
</comment>
<dbReference type="EMBL" id="CP045875">
    <property type="protein sequence ID" value="QGG47906.1"/>
    <property type="molecule type" value="Genomic_DNA"/>
</dbReference>
<evidence type="ECO:0000256" key="5">
    <source>
        <dbReference type="ARBA" id="ARBA00023016"/>
    </source>
</evidence>
<dbReference type="RefSeq" id="WP_162007956.1">
    <property type="nucleotide sequence ID" value="NZ_CP045875.1"/>
</dbReference>
<dbReference type="PANTHER" id="PTHR21237">
    <property type="entry name" value="GRPE PROTEIN"/>
    <property type="match status" value="1"/>
</dbReference>
<keyword evidence="14" id="KW-1185">Reference proteome</keyword>
<evidence type="ECO:0000256" key="3">
    <source>
        <dbReference type="ARBA" id="ARBA00011738"/>
    </source>
</evidence>
<comment type="subcellular location">
    <subcellularLocation>
        <location evidence="1 10">Cytoplasm</location>
    </subcellularLocation>
</comment>
<dbReference type="Proteomes" id="UP000366051">
    <property type="component" value="Chromosome"/>
</dbReference>
<dbReference type="GO" id="GO:0006457">
    <property type="term" value="P:protein folding"/>
    <property type="evidence" value="ECO:0007669"/>
    <property type="project" value="InterPro"/>
</dbReference>
<evidence type="ECO:0000256" key="4">
    <source>
        <dbReference type="ARBA" id="ARBA00022490"/>
    </source>
</evidence>
<name>A0A5Q2N2T7_9FIRM</name>
<dbReference type="CDD" id="cd00446">
    <property type="entry name" value="GrpE"/>
    <property type="match status" value="1"/>
</dbReference>
<dbReference type="Gene3D" id="3.90.20.20">
    <property type="match status" value="1"/>
</dbReference>
<feature type="compositionally biased region" description="Basic and acidic residues" evidence="12">
    <location>
        <begin position="1"/>
        <end position="19"/>
    </location>
</feature>
<proteinExistence type="inferred from homology"/>
<dbReference type="GO" id="GO:0051087">
    <property type="term" value="F:protein-folding chaperone binding"/>
    <property type="evidence" value="ECO:0007669"/>
    <property type="project" value="InterPro"/>
</dbReference>
<comment type="subunit">
    <text evidence="3 10">Homodimer.</text>
</comment>
<comment type="function">
    <text evidence="7 10">Participates actively in the response to hyperosmotic and heat shock by preventing the aggregation of stress-denatured proteins, in association with DnaK and GrpE. It is the nucleotide exchange factor for DnaK and may function as a thermosensor. Unfolded proteins bind initially to DnaJ; upon interaction with the DnaJ-bound protein, DnaK hydrolyzes its bound ATP, resulting in the formation of a stable complex. GrpE releases ADP from DnaK; ATP binding to DnaK triggers the release of the substrate protein, thus completing the reaction cycle. Several rounds of ATP-dependent interactions between DnaJ, DnaK and GrpE are required for fully efficient folding.</text>
</comment>
<dbReference type="HAMAP" id="MF_01151">
    <property type="entry name" value="GrpE"/>
    <property type="match status" value="1"/>
</dbReference>
<reference evidence="14" key="1">
    <citation type="submission" date="2019-11" db="EMBL/GenBank/DDBJ databases">
        <title>Genome sequence of Heliorestis convoluta strain HH, an alkaliphilic and minimalistic phototrophic bacterium from a soda lake in Egypt.</title>
        <authorList>
            <person name="Dewey E.D."/>
            <person name="Stokes L.M."/>
            <person name="Burchell B.M."/>
            <person name="Shaffer K.N."/>
            <person name="Huntington A.M."/>
            <person name="Baker J.M."/>
            <person name="Nadendla S."/>
            <person name="Giglio M.G."/>
            <person name="Touchman J.W."/>
            <person name="Blankenship R.E."/>
            <person name="Madigan M.T."/>
            <person name="Sattley W.M."/>
        </authorList>
    </citation>
    <scope>NUCLEOTIDE SEQUENCE [LARGE SCALE GENOMIC DNA]</scope>
    <source>
        <strain evidence="14">HH</strain>
    </source>
</reference>